<evidence type="ECO:0008006" key="3">
    <source>
        <dbReference type="Google" id="ProtNLM"/>
    </source>
</evidence>
<protein>
    <recommendedName>
        <fullName evidence="3">Alginate export domain-containing protein</fullName>
    </recommendedName>
</protein>
<reference evidence="1 2" key="1">
    <citation type="submission" date="2015-11" db="EMBL/GenBank/DDBJ databases">
        <title>Description and complete genome sequence of a novel strain predominating in hypersaline microbial mats and representing a new family of the Bacteriodetes phylum.</title>
        <authorList>
            <person name="Spring S."/>
            <person name="Bunk B."/>
            <person name="Sproer C."/>
            <person name="Klenk H.-P."/>
        </authorList>
    </citation>
    <scope>NUCLEOTIDE SEQUENCE [LARGE SCALE GENOMIC DNA]</scope>
    <source>
        <strain evidence="1 2">L21-Spi-D4</strain>
    </source>
</reference>
<dbReference type="EMBL" id="CP013118">
    <property type="protein sequence ID" value="ALO17036.1"/>
    <property type="molecule type" value="Genomic_DNA"/>
</dbReference>
<dbReference type="STRING" id="1307839.L21SP5_03425"/>
<dbReference type="RefSeq" id="WP_057954368.1">
    <property type="nucleotide sequence ID" value="NZ_CP013118.1"/>
</dbReference>
<evidence type="ECO:0000313" key="1">
    <source>
        <dbReference type="EMBL" id="ALO17036.1"/>
    </source>
</evidence>
<accession>A0A0S2I533</accession>
<sequence length="532" mass="59760">MRRFYLILLIALLGVLWVVKPVRAQQQPVQVFKYDLPREHEDEFQFLAFFLNQGVVSNFHPNNTLLKGQVIGRMFGQNSTNTSDSLTSAYFEQRILPFFIYKPKLFNGKAILRASFEIDWTWGDVAYGTGGNFGSAPAGDQVNLQTQNVELEFIPAKGWFINLGLQRMYDSPYNPYRTTVDKMLATGYRLGYWGTEGVGLTVRHDADYYRFKAGFYKLYESLIQENDDVTMGELFFEKTLTKQWRWGGSVNYVRDRANGKGGVSILGQGLNATQLNAYNGTFKFNFGDNPYRADILWFGTFFSRNPDYMMDRVYLNGFFNYNYGLAEVDNDGNWEKGADIAGFGANLSAGYRYGQTKDDMISVDVIYASGDDDALNDKTYNGVLTGNMWASPGNVFIGSGAHLLFPHGNVVNRFTPVVADFSNMGYGLFGGTFNASRDLIPHKLNVKVGAAYAMSVAEPIGGGTNLGTEVNGVVAYNFGPFMSLELHGAYMSLGDFFDSNDIRYGADVNSTFNEERPVDPWTAFIVFKWLMF</sequence>
<dbReference type="AlphaFoldDB" id="A0A0S2I533"/>
<organism evidence="1 2">
    <name type="scientific">Salinivirga cyanobacteriivorans</name>
    <dbReference type="NCBI Taxonomy" id="1307839"/>
    <lineage>
        <taxon>Bacteria</taxon>
        <taxon>Pseudomonadati</taxon>
        <taxon>Bacteroidota</taxon>
        <taxon>Bacteroidia</taxon>
        <taxon>Bacteroidales</taxon>
        <taxon>Salinivirgaceae</taxon>
        <taxon>Salinivirga</taxon>
    </lineage>
</organism>
<gene>
    <name evidence="1" type="ORF">L21SP5_03425</name>
</gene>
<keyword evidence="2" id="KW-1185">Reference proteome</keyword>
<dbReference type="OrthoDB" id="5377370at2"/>
<dbReference type="Proteomes" id="UP000064893">
    <property type="component" value="Chromosome"/>
</dbReference>
<name>A0A0S2I533_9BACT</name>
<dbReference type="KEGG" id="blq:L21SP5_03425"/>
<evidence type="ECO:0000313" key="2">
    <source>
        <dbReference type="Proteomes" id="UP000064893"/>
    </source>
</evidence>
<proteinExistence type="predicted"/>